<dbReference type="Proteomes" id="UP000177300">
    <property type="component" value="Unassembled WGS sequence"/>
</dbReference>
<evidence type="ECO:0000256" key="6">
    <source>
        <dbReference type="SAM" id="Phobius"/>
    </source>
</evidence>
<evidence type="ECO:0000256" key="4">
    <source>
        <dbReference type="ARBA" id="ARBA00022989"/>
    </source>
</evidence>
<feature type="transmembrane region" description="Helical" evidence="6">
    <location>
        <begin position="46"/>
        <end position="71"/>
    </location>
</feature>
<evidence type="ECO:0000313" key="7">
    <source>
        <dbReference type="EMBL" id="OGE13290.1"/>
    </source>
</evidence>
<keyword evidence="2" id="KW-1003">Cell membrane</keyword>
<feature type="transmembrane region" description="Helical" evidence="6">
    <location>
        <begin position="108"/>
        <end position="125"/>
    </location>
</feature>
<evidence type="ECO:0000256" key="5">
    <source>
        <dbReference type="ARBA" id="ARBA00023136"/>
    </source>
</evidence>
<evidence type="ECO:0000256" key="2">
    <source>
        <dbReference type="ARBA" id="ARBA00022475"/>
    </source>
</evidence>
<dbReference type="AlphaFoldDB" id="A0A1F5IAF3"/>
<sequence length="127" mass="13847">MSTILQNFYALLLVSVTFNVTANILLKTGVIKTGGISSDATDIITNVLKVAVSPYIVTGLTLYGLSFLIWLRVLSFNDLSRSYPIFATIVFLMTTIGSVIFLKEHVSIIRIVGIAVMLTGIFIVSRS</sequence>
<dbReference type="GO" id="GO:0005886">
    <property type="term" value="C:plasma membrane"/>
    <property type="evidence" value="ECO:0007669"/>
    <property type="project" value="UniProtKB-SubCell"/>
</dbReference>
<dbReference type="InterPro" id="IPR037185">
    <property type="entry name" value="EmrE-like"/>
</dbReference>
<feature type="transmembrane region" description="Helical" evidence="6">
    <location>
        <begin position="7"/>
        <end position="26"/>
    </location>
</feature>
<feature type="transmembrane region" description="Helical" evidence="6">
    <location>
        <begin position="83"/>
        <end position="102"/>
    </location>
</feature>
<evidence type="ECO:0000313" key="8">
    <source>
        <dbReference type="Proteomes" id="UP000177300"/>
    </source>
</evidence>
<dbReference type="PANTHER" id="PTHR30561:SF9">
    <property type="entry name" value="4-AMINO-4-DEOXY-L-ARABINOSE-PHOSPHOUNDECAPRENOL FLIPPASE SUBUNIT ARNF-RELATED"/>
    <property type="match status" value="1"/>
</dbReference>
<dbReference type="Gene3D" id="1.10.3730.20">
    <property type="match status" value="1"/>
</dbReference>
<dbReference type="SUPFAM" id="SSF103481">
    <property type="entry name" value="Multidrug resistance efflux transporter EmrE"/>
    <property type="match status" value="1"/>
</dbReference>
<evidence type="ECO:0008006" key="9">
    <source>
        <dbReference type="Google" id="ProtNLM"/>
    </source>
</evidence>
<dbReference type="EMBL" id="MFBY01000038">
    <property type="protein sequence ID" value="OGE13290.1"/>
    <property type="molecule type" value="Genomic_DNA"/>
</dbReference>
<dbReference type="GO" id="GO:0022857">
    <property type="term" value="F:transmembrane transporter activity"/>
    <property type="evidence" value="ECO:0007669"/>
    <property type="project" value="InterPro"/>
</dbReference>
<gene>
    <name evidence="7" type="ORF">A3G14_05410</name>
</gene>
<dbReference type="InterPro" id="IPR000390">
    <property type="entry name" value="Small_drug/metabolite_transptr"/>
</dbReference>
<accession>A0A1F5IAF3</accession>
<comment type="subcellular location">
    <subcellularLocation>
        <location evidence="1">Cell membrane</location>
        <topology evidence="1">Multi-pass membrane protein</topology>
    </subcellularLocation>
</comment>
<proteinExistence type="predicted"/>
<keyword evidence="3 6" id="KW-0812">Transmembrane</keyword>
<evidence type="ECO:0000256" key="1">
    <source>
        <dbReference type="ARBA" id="ARBA00004651"/>
    </source>
</evidence>
<name>A0A1F5IAF3_9BACT</name>
<comment type="caution">
    <text evidence="7">The sequence shown here is derived from an EMBL/GenBank/DDBJ whole genome shotgun (WGS) entry which is preliminary data.</text>
</comment>
<evidence type="ECO:0000256" key="3">
    <source>
        <dbReference type="ARBA" id="ARBA00022692"/>
    </source>
</evidence>
<keyword evidence="5 6" id="KW-0472">Membrane</keyword>
<organism evidence="7 8">
    <name type="scientific">Candidatus Curtissbacteria bacterium RIFCSPLOWO2_12_FULL_38_9</name>
    <dbReference type="NCBI Taxonomy" id="1797735"/>
    <lineage>
        <taxon>Bacteria</taxon>
        <taxon>Candidatus Curtissiibacteriota</taxon>
    </lineage>
</organism>
<dbReference type="PANTHER" id="PTHR30561">
    <property type="entry name" value="SMR FAMILY PROTON-DEPENDENT DRUG EFFLUX TRANSPORTER SUGE"/>
    <property type="match status" value="1"/>
</dbReference>
<keyword evidence="4 6" id="KW-1133">Transmembrane helix</keyword>
<reference evidence="7 8" key="1">
    <citation type="journal article" date="2016" name="Nat. Commun.">
        <title>Thousands of microbial genomes shed light on interconnected biogeochemical processes in an aquifer system.</title>
        <authorList>
            <person name="Anantharaman K."/>
            <person name="Brown C.T."/>
            <person name="Hug L.A."/>
            <person name="Sharon I."/>
            <person name="Castelle C.J."/>
            <person name="Probst A.J."/>
            <person name="Thomas B.C."/>
            <person name="Singh A."/>
            <person name="Wilkins M.J."/>
            <person name="Karaoz U."/>
            <person name="Brodie E.L."/>
            <person name="Williams K.H."/>
            <person name="Hubbard S.S."/>
            <person name="Banfield J.F."/>
        </authorList>
    </citation>
    <scope>NUCLEOTIDE SEQUENCE [LARGE SCALE GENOMIC DNA]</scope>
</reference>
<protein>
    <recommendedName>
        <fullName evidence="9">EamA domain-containing protein</fullName>
    </recommendedName>
</protein>